<accession>A0A168JQU3</accession>
<dbReference type="AlphaFoldDB" id="A0A168JQU3"/>
<dbReference type="InterPro" id="IPR005814">
    <property type="entry name" value="Aminotrans_3"/>
</dbReference>
<keyword evidence="5" id="KW-0032">Aminotransferase</keyword>
<dbReference type="GO" id="GO:0008483">
    <property type="term" value="F:transaminase activity"/>
    <property type="evidence" value="ECO:0007669"/>
    <property type="project" value="UniProtKB-KW"/>
</dbReference>
<dbReference type="OrthoDB" id="5419315at2759"/>
<dbReference type="STRING" id="1081108.A0A168JQU3"/>
<dbReference type="SUPFAM" id="SSF53383">
    <property type="entry name" value="PLP-dependent transferases"/>
    <property type="match status" value="1"/>
</dbReference>
<dbReference type="NCBIfam" id="NF005685">
    <property type="entry name" value="PRK07483.1"/>
    <property type="match status" value="1"/>
</dbReference>
<organism evidence="5 6">
    <name type="scientific">Akanthomyces lecanii RCEF 1005</name>
    <dbReference type="NCBI Taxonomy" id="1081108"/>
    <lineage>
        <taxon>Eukaryota</taxon>
        <taxon>Fungi</taxon>
        <taxon>Dikarya</taxon>
        <taxon>Ascomycota</taxon>
        <taxon>Pezizomycotina</taxon>
        <taxon>Sordariomycetes</taxon>
        <taxon>Hypocreomycetidae</taxon>
        <taxon>Hypocreales</taxon>
        <taxon>Cordycipitaceae</taxon>
        <taxon>Akanthomyces</taxon>
        <taxon>Cordyceps confragosa</taxon>
    </lineage>
</organism>
<dbReference type="Gene3D" id="3.90.1150.10">
    <property type="entry name" value="Aspartate Aminotransferase, domain 1"/>
    <property type="match status" value="1"/>
</dbReference>
<evidence type="ECO:0000256" key="2">
    <source>
        <dbReference type="ARBA" id="ARBA00008954"/>
    </source>
</evidence>
<evidence type="ECO:0000313" key="5">
    <source>
        <dbReference type="EMBL" id="OAA80753.1"/>
    </source>
</evidence>
<gene>
    <name evidence="5" type="ORF">LEL_00298</name>
</gene>
<evidence type="ECO:0000256" key="3">
    <source>
        <dbReference type="ARBA" id="ARBA00022898"/>
    </source>
</evidence>
<dbReference type="Gene3D" id="3.40.640.10">
    <property type="entry name" value="Type I PLP-dependent aspartate aminotransferase-like (Major domain)"/>
    <property type="match status" value="1"/>
</dbReference>
<keyword evidence="5" id="KW-0808">Transferase</keyword>
<dbReference type="Pfam" id="PF00202">
    <property type="entry name" value="Aminotran_3"/>
    <property type="match status" value="1"/>
</dbReference>
<keyword evidence="3 4" id="KW-0663">Pyridoxal phosphate</keyword>
<comment type="caution">
    <text evidence="5">The sequence shown here is derived from an EMBL/GenBank/DDBJ whole genome shotgun (WGS) entry which is preliminary data.</text>
</comment>
<dbReference type="InterPro" id="IPR015424">
    <property type="entry name" value="PyrdxlP-dep_Trfase"/>
</dbReference>
<evidence type="ECO:0000256" key="1">
    <source>
        <dbReference type="ARBA" id="ARBA00001933"/>
    </source>
</evidence>
<dbReference type="GO" id="GO:0030170">
    <property type="term" value="F:pyridoxal phosphate binding"/>
    <property type="evidence" value="ECO:0007669"/>
    <property type="project" value="InterPro"/>
</dbReference>
<dbReference type="InterPro" id="IPR015422">
    <property type="entry name" value="PyrdxlP-dep_Trfase_small"/>
</dbReference>
<dbReference type="CDD" id="cd00610">
    <property type="entry name" value="OAT_like"/>
    <property type="match status" value="1"/>
</dbReference>
<dbReference type="InterPro" id="IPR015421">
    <property type="entry name" value="PyrdxlP-dep_Trfase_major"/>
</dbReference>
<dbReference type="PROSITE" id="PS00600">
    <property type="entry name" value="AA_TRANSFER_CLASS_3"/>
    <property type="match status" value="1"/>
</dbReference>
<dbReference type="PANTHER" id="PTHR43094">
    <property type="entry name" value="AMINOTRANSFERASE"/>
    <property type="match status" value="1"/>
</dbReference>
<name>A0A168JQU3_CORDF</name>
<sequence length="430" mass="46965">MVEYAKGLELHLANGRTVLDACGGAAVAIIGHGNEEVQKAMIRQASKVSYVHTQSYTTPAAEDLANFMLEGSPHGLEKAFFVCSGSEAVESALKLARQYFFEKGETDRIHFVSRKQSYHGNTMGSLSVSSNLARKVPYQDFGYQHVSHVSPAYEYRYKRDEESTADFTRRLLEELETEFLAVGPSKVIAFLAETVGGATSGCVPPPHGYLRGVRALCDKYGILLILDEIMCGTGRCGTYYAFEQEEVTPDIVTVAKGLGGGYCSIAAVLAHKTVVDVIRQGTSSFNHGHTYQAHPISCATALAVQQILRRDNLVTRCAAMGKLLEAKLRAALSACPSVGDIRGRGLFWAVEFVKDKESKETFDPSITFGIRVQQTAFEAGVAVYPGWTTVDGRKGDHILLAPPFTVTEEELDTIIRVVKAAITFQEQVYI</sequence>
<evidence type="ECO:0000256" key="4">
    <source>
        <dbReference type="RuleBase" id="RU003560"/>
    </source>
</evidence>
<keyword evidence="6" id="KW-1185">Reference proteome</keyword>
<dbReference type="EMBL" id="AZHF01000001">
    <property type="protein sequence ID" value="OAA80753.1"/>
    <property type="molecule type" value="Genomic_DNA"/>
</dbReference>
<dbReference type="InterPro" id="IPR049704">
    <property type="entry name" value="Aminotrans_3_PPA_site"/>
</dbReference>
<dbReference type="PIRSF" id="PIRSF000521">
    <property type="entry name" value="Transaminase_4ab_Lys_Orn"/>
    <property type="match status" value="1"/>
</dbReference>
<dbReference type="FunFam" id="3.40.640.10:FF:000004">
    <property type="entry name" value="Acetylornithine aminotransferase"/>
    <property type="match status" value="1"/>
</dbReference>
<comment type="cofactor">
    <cofactor evidence="1">
        <name>pyridoxal 5'-phosphate</name>
        <dbReference type="ChEBI" id="CHEBI:597326"/>
    </cofactor>
</comment>
<dbReference type="Proteomes" id="UP000076881">
    <property type="component" value="Unassembled WGS sequence"/>
</dbReference>
<proteinExistence type="inferred from homology"/>
<evidence type="ECO:0000313" key="6">
    <source>
        <dbReference type="Proteomes" id="UP000076881"/>
    </source>
</evidence>
<comment type="similarity">
    <text evidence="2 4">Belongs to the class-III pyridoxal-phosphate-dependent aminotransferase family.</text>
</comment>
<dbReference type="PANTHER" id="PTHR43094:SF1">
    <property type="entry name" value="AMINOTRANSFERASE CLASS-III"/>
    <property type="match status" value="1"/>
</dbReference>
<dbReference type="GO" id="GO:0005829">
    <property type="term" value="C:cytosol"/>
    <property type="evidence" value="ECO:0007669"/>
    <property type="project" value="TreeGrafter"/>
</dbReference>
<reference evidence="5 6" key="1">
    <citation type="journal article" date="2016" name="Genome Biol. Evol.">
        <title>Divergent and convergent evolution of fungal pathogenicity.</title>
        <authorList>
            <person name="Shang Y."/>
            <person name="Xiao G."/>
            <person name="Zheng P."/>
            <person name="Cen K."/>
            <person name="Zhan S."/>
            <person name="Wang C."/>
        </authorList>
    </citation>
    <scope>NUCLEOTIDE SEQUENCE [LARGE SCALE GENOMIC DNA]</scope>
    <source>
        <strain evidence="5 6">RCEF 1005</strain>
    </source>
</reference>
<protein>
    <submittedName>
        <fullName evidence="5">Aminotransferase class-III</fullName>
    </submittedName>
</protein>